<reference evidence="3" key="1">
    <citation type="submission" date="2025-08" db="UniProtKB">
        <authorList>
            <consortium name="RefSeq"/>
        </authorList>
    </citation>
    <scope>IDENTIFICATION</scope>
    <source>
        <tissue evidence="3">Testes</tissue>
    </source>
</reference>
<dbReference type="PANTHER" id="PTHR22106">
    <property type="entry name" value="COILED-COIL DOMAIN-CONTAINING PROTEIN 78"/>
    <property type="match status" value="1"/>
</dbReference>
<evidence type="ECO:0000313" key="3">
    <source>
        <dbReference type="RefSeq" id="XP_006820078.1"/>
    </source>
</evidence>
<dbReference type="RefSeq" id="XP_006820078.1">
    <property type="nucleotide sequence ID" value="XM_006820015.1"/>
</dbReference>
<organism evidence="2 3">
    <name type="scientific">Saccoglossus kowalevskii</name>
    <name type="common">Acorn worm</name>
    <dbReference type="NCBI Taxonomy" id="10224"/>
    <lineage>
        <taxon>Eukaryota</taxon>
        <taxon>Metazoa</taxon>
        <taxon>Hemichordata</taxon>
        <taxon>Enteropneusta</taxon>
        <taxon>Harrimaniidae</taxon>
        <taxon>Saccoglossus</taxon>
    </lineage>
</organism>
<gene>
    <name evidence="3" type="primary">LOC102803658</name>
</gene>
<accession>A0ABM0MJ87</accession>
<evidence type="ECO:0000256" key="1">
    <source>
        <dbReference type="SAM" id="Coils"/>
    </source>
</evidence>
<dbReference type="GeneID" id="102803658"/>
<dbReference type="InterPro" id="IPR027417">
    <property type="entry name" value="P-loop_NTPase"/>
</dbReference>
<feature type="coiled-coil region" evidence="1">
    <location>
        <begin position="195"/>
        <end position="305"/>
    </location>
</feature>
<protein>
    <submittedName>
        <fullName evidence="3">Coiled-coil domain-containing protein 78-like</fullName>
    </submittedName>
</protein>
<dbReference type="PANTHER" id="PTHR22106:SF5">
    <property type="entry name" value="COILED-COIL DOMAIN-CONTAINING PROTEIN 78"/>
    <property type="match status" value="1"/>
</dbReference>
<dbReference type="SUPFAM" id="SSF52540">
    <property type="entry name" value="P-loop containing nucleoside triphosphate hydrolases"/>
    <property type="match status" value="1"/>
</dbReference>
<dbReference type="InterPro" id="IPR039873">
    <property type="entry name" value="CCDC78"/>
</dbReference>
<proteinExistence type="predicted"/>
<name>A0ABM0MJ87_SACKO</name>
<keyword evidence="2" id="KW-1185">Reference proteome</keyword>
<feature type="coiled-coil region" evidence="1">
    <location>
        <begin position="359"/>
        <end position="446"/>
    </location>
</feature>
<keyword evidence="1" id="KW-0175">Coiled coil</keyword>
<feature type="non-terminal residue" evidence="3">
    <location>
        <position position="1"/>
    </location>
</feature>
<evidence type="ECO:0000313" key="2">
    <source>
        <dbReference type="Proteomes" id="UP000694865"/>
    </source>
</evidence>
<sequence>TCVKHVVAMQMYELCKHDVNDLLEIKNTSKYINSVGIEDIIMQLQKIPVKTSAGATAILKQAWSQKSFSGLKNTVTVVVVELTAIYDNVIHSTKSWFTFIDMSLEIQLANSEGNLMDNILRTLQLAPGHKAMNSGEVQFVRLFQDILGGNCCTAAMLHFYPAVGISTTSMLYIAKQLSSIKNYPITNTTVAEILLTRYLTRINKLEQQITQLSTQREHIAAKKADKQQNMKNKDDWLTQKYKLENQLRVLQDKLKEMVNSNYDLSLKSISAEEEKIEVLVLENEVIELQAEKEELSDKYEIINSKLVGVKTGKKDLLEEQKKLQTMYMKAVEDTKTKVDSVFCAQQDKWALEKKLVGTSHQYETEIHQLKLEYEIEQKEFERVASSLRKDLDTARHAVRTAQLRIAELSTKLVQMTNKCQELGSQNSSLQNKMKDLNEEYRTKLMKYICDIANYVENKATSEQHLKTVMTGQVESGIEDLKKAFKLREQQLSTAAKTFKQQTEKVAVRHEELLVAYRYLREQISSKHIVDIDLGLDEYHLSLPLHELESENRREINRLKDEIEKVKAMSSVPLPPAESITTQNQDDSRWSNLRSRLREFTLNTQQELEAERAALLTRCYIAEQQLEECHYYIETHLTRYKTENNHLRKLLNMDDIDDVTSLQIAMKHNRNKPNINQ</sequence>
<dbReference type="Proteomes" id="UP000694865">
    <property type="component" value="Unplaced"/>
</dbReference>